<sequence>MDDKISPELKLAMDADGYMPYSSLYLGYNASDDSWMLIIRHSGDIDDLEGDILNSCVYLLGGYAIVNVYSYNIKRLQEEPRVLYIDKAQYYSYGAGVAYDRYISCITENFMSKYGLTGEGVCIGIIDSGVNILNREFADDAGSRIVMYWNQNTDYERTYPNRYGLGRIYDQSEIGQMYEDRRLPGVMGEQHGTEVASVAAGSNIGVAGKARIIVVEQSLERALPDTIGIMMGIDLLVRYSMETGTPVVINLSYGNNFGAHDGTSTLELFVNSVAQMAKVCVVTGSGNDGGRQLHTSGMLGNVSYASIDIAVAAGVKNFGLQIWKNYIDSFDVLVYSPSYDLVAYLTEGQIVSGAYYGSTELLGIFQGPSPYNVKQLIYVFFQSETGDIEQGIWHVRIAPKSIANGIFNAYLPGDSYVTGQVAFENPSVYGTLTIPGTASNIITVAAYDQVNASITGFSGRGFTSDNAIKPDIAAPGVGVTVSYGEYGYGNADGTSLAAAFVSGCAALIMEWGIVLGNDPFMYGERVKAQLIRGAKPLGSLGSYPNRYTGWGTVCMENSFKGLIA</sequence>
<dbReference type="SUPFAM" id="SSF52743">
    <property type="entry name" value="Subtilisin-like"/>
    <property type="match status" value="1"/>
</dbReference>
<proteinExistence type="inferred from homology"/>
<dbReference type="Pfam" id="PF00082">
    <property type="entry name" value="Peptidase_S8"/>
    <property type="match status" value="2"/>
</dbReference>
<dbReference type="PRINTS" id="PR00723">
    <property type="entry name" value="SUBTILISIN"/>
</dbReference>
<evidence type="ECO:0000256" key="4">
    <source>
        <dbReference type="ARBA" id="ARBA00022825"/>
    </source>
</evidence>
<evidence type="ECO:0000256" key="5">
    <source>
        <dbReference type="PIRSR" id="PIRSR615500-1"/>
    </source>
</evidence>
<feature type="active site" description="Charge relay system" evidence="5 6">
    <location>
        <position position="191"/>
    </location>
</feature>
<name>A0AAI9K0E8_9FIRM</name>
<dbReference type="Proteomes" id="UP000660047">
    <property type="component" value="Unassembled WGS sequence"/>
</dbReference>
<evidence type="ECO:0000256" key="6">
    <source>
        <dbReference type="PROSITE-ProRule" id="PRU01240"/>
    </source>
</evidence>
<dbReference type="PROSITE" id="PS00136">
    <property type="entry name" value="SUBTILASE_ASP"/>
    <property type="match status" value="1"/>
</dbReference>
<comment type="similarity">
    <text evidence="1 6">Belongs to the peptidase S8 family.</text>
</comment>
<evidence type="ECO:0000259" key="8">
    <source>
        <dbReference type="Pfam" id="PF18425"/>
    </source>
</evidence>
<dbReference type="InterPro" id="IPR000209">
    <property type="entry name" value="Peptidase_S8/S53_dom"/>
</dbReference>
<dbReference type="InterPro" id="IPR015500">
    <property type="entry name" value="Peptidase_S8_subtilisin-rel"/>
</dbReference>
<evidence type="ECO:0000313" key="9">
    <source>
        <dbReference type="EMBL" id="GFO93069.1"/>
    </source>
</evidence>
<keyword evidence="2 6" id="KW-0645">Protease</keyword>
<evidence type="ECO:0000256" key="1">
    <source>
        <dbReference type="ARBA" id="ARBA00011073"/>
    </source>
</evidence>
<dbReference type="GO" id="GO:0006508">
    <property type="term" value="P:proteolysis"/>
    <property type="evidence" value="ECO:0007669"/>
    <property type="project" value="UniProtKB-KW"/>
</dbReference>
<dbReference type="PROSITE" id="PS00137">
    <property type="entry name" value="SUBTILASE_HIS"/>
    <property type="match status" value="1"/>
</dbReference>
<dbReference type="PANTHER" id="PTHR43806">
    <property type="entry name" value="PEPTIDASE S8"/>
    <property type="match status" value="1"/>
</dbReference>
<dbReference type="RefSeq" id="WP_055222604.1">
    <property type="nucleotide sequence ID" value="NZ_BLYL01000001.1"/>
</dbReference>
<dbReference type="Pfam" id="PF18425">
    <property type="entry name" value="CspB_prodomain"/>
    <property type="match status" value="1"/>
</dbReference>
<dbReference type="PANTHER" id="PTHR43806:SF11">
    <property type="entry name" value="CEREVISIN-RELATED"/>
    <property type="match status" value="1"/>
</dbReference>
<dbReference type="InterPro" id="IPR041365">
    <property type="entry name" value="CspB_prodomain"/>
</dbReference>
<comment type="caution">
    <text evidence="9">The sequence shown here is derived from an EMBL/GenBank/DDBJ whole genome shotgun (WGS) entry which is preliminary data.</text>
</comment>
<dbReference type="EMBL" id="BLYL01000001">
    <property type="protein sequence ID" value="GFO93069.1"/>
    <property type="molecule type" value="Genomic_DNA"/>
</dbReference>
<evidence type="ECO:0008006" key="11">
    <source>
        <dbReference type="Google" id="ProtNLM"/>
    </source>
</evidence>
<keyword evidence="3 6" id="KW-0378">Hydrolase</keyword>
<dbReference type="InterPro" id="IPR036852">
    <property type="entry name" value="Peptidase_S8/S53_dom_sf"/>
</dbReference>
<feature type="active site" description="Charge relay system" evidence="5 6">
    <location>
        <position position="495"/>
    </location>
</feature>
<dbReference type="InterPro" id="IPR023827">
    <property type="entry name" value="Peptidase_S8_Asp-AS"/>
</dbReference>
<dbReference type="Gene3D" id="3.40.50.200">
    <property type="entry name" value="Peptidase S8/S53 domain"/>
    <property type="match status" value="1"/>
</dbReference>
<dbReference type="InterPro" id="IPR022398">
    <property type="entry name" value="Peptidase_S8_His-AS"/>
</dbReference>
<accession>A0AAI9K0E8</accession>
<dbReference type="InterPro" id="IPR034045">
    <property type="entry name" value="Pep_S8_CspA-like"/>
</dbReference>
<protein>
    <recommendedName>
        <fullName evidence="11">Peptidase S8</fullName>
    </recommendedName>
</protein>
<evidence type="ECO:0000256" key="2">
    <source>
        <dbReference type="ARBA" id="ARBA00022670"/>
    </source>
</evidence>
<feature type="domain" description="Csp protease B prodomain" evidence="8">
    <location>
        <begin position="4"/>
        <end position="87"/>
    </location>
</feature>
<dbReference type="Gene3D" id="2.60.120.1290">
    <property type="match status" value="1"/>
</dbReference>
<evidence type="ECO:0000259" key="7">
    <source>
        <dbReference type="Pfam" id="PF00082"/>
    </source>
</evidence>
<dbReference type="GO" id="GO:0004252">
    <property type="term" value="F:serine-type endopeptidase activity"/>
    <property type="evidence" value="ECO:0007669"/>
    <property type="project" value="UniProtKB-UniRule"/>
</dbReference>
<organism evidence="9 10">
    <name type="scientific">Coprococcus eutactus</name>
    <dbReference type="NCBI Taxonomy" id="33043"/>
    <lineage>
        <taxon>Bacteria</taxon>
        <taxon>Bacillati</taxon>
        <taxon>Bacillota</taxon>
        <taxon>Clostridia</taxon>
        <taxon>Lachnospirales</taxon>
        <taxon>Lachnospiraceae</taxon>
        <taxon>Coprococcus</taxon>
    </lineage>
</organism>
<feature type="domain" description="Peptidase S8/S53" evidence="7">
    <location>
        <begin position="118"/>
        <end position="292"/>
    </location>
</feature>
<feature type="domain" description="Peptidase S8/S53" evidence="7">
    <location>
        <begin position="431"/>
        <end position="551"/>
    </location>
</feature>
<reference evidence="9" key="1">
    <citation type="submission" date="2020-06" db="EMBL/GenBank/DDBJ databases">
        <title>Characterization of fructooligosaccharide metabolism and fructooligosaccharide-degrading enzymes in human commensal butyrate producers.</title>
        <authorList>
            <person name="Tanno H."/>
            <person name="Fujii T."/>
            <person name="Hirano K."/>
            <person name="Maeno S."/>
            <person name="Tonozuka T."/>
            <person name="Sakamoto M."/>
            <person name="Ohkuma M."/>
            <person name="Tochio T."/>
            <person name="Endo A."/>
        </authorList>
    </citation>
    <scope>NUCLEOTIDE SEQUENCE</scope>
    <source>
        <strain evidence="9">JCM 31265</strain>
    </source>
</reference>
<dbReference type="CDD" id="cd07478">
    <property type="entry name" value="Peptidases_S8_CspA-like"/>
    <property type="match status" value="1"/>
</dbReference>
<gene>
    <name evidence="9" type="ORF">COEU31_01150</name>
</gene>
<dbReference type="AlphaFoldDB" id="A0AAI9K0E8"/>
<evidence type="ECO:0000313" key="10">
    <source>
        <dbReference type="Proteomes" id="UP000660047"/>
    </source>
</evidence>
<evidence type="ECO:0000256" key="3">
    <source>
        <dbReference type="ARBA" id="ARBA00022801"/>
    </source>
</evidence>
<keyword evidence="4 6" id="KW-0720">Serine protease</keyword>
<feature type="active site" description="Charge relay system" evidence="5 6">
    <location>
        <position position="127"/>
    </location>
</feature>
<dbReference type="PROSITE" id="PS51892">
    <property type="entry name" value="SUBTILASE"/>
    <property type="match status" value="1"/>
</dbReference>
<dbReference type="InterPro" id="IPR050131">
    <property type="entry name" value="Peptidase_S8_subtilisin-like"/>
</dbReference>